<evidence type="ECO:0000313" key="2">
    <source>
        <dbReference type="EMBL" id="MFD2416653.1"/>
    </source>
</evidence>
<dbReference type="InterPro" id="IPR041698">
    <property type="entry name" value="Methyltransf_25"/>
</dbReference>
<sequence length="221" mass="23569">MENSPSKTTRQLHDYLPAAGRDAFLPFYDLFTAALGVTKVHRTLIDQAALAPGARVLEIGCGTGNLTVRVKRTHPGVEIIGSDPDPLALARAGRKARGLSGIRFERGYAQRLPYRDGSFDRVLSALMLHHLDAATKTAAASEIARVLRPGGSLHLVDFAGEQHGLHGFLAHRVVKSGHLAGTGPDGIPALLNAAGLECAEVASSRHPVMGRITYYRATLPT</sequence>
<dbReference type="InterPro" id="IPR029063">
    <property type="entry name" value="SAM-dependent_MTases_sf"/>
</dbReference>
<name>A0ABW5FP87_9PSEU</name>
<dbReference type="Gene3D" id="3.40.50.150">
    <property type="entry name" value="Vaccinia Virus protein VP39"/>
    <property type="match status" value="1"/>
</dbReference>
<dbReference type="EMBL" id="JBHUKR010000006">
    <property type="protein sequence ID" value="MFD2416653.1"/>
    <property type="molecule type" value="Genomic_DNA"/>
</dbReference>
<dbReference type="PANTHER" id="PTHR42912:SF45">
    <property type="entry name" value="23S RRNA (GUANINE(745)-N(1))-METHYLTRANSFERASE"/>
    <property type="match status" value="1"/>
</dbReference>
<comment type="caution">
    <text evidence="2">The sequence shown here is derived from an EMBL/GenBank/DDBJ whole genome shotgun (WGS) entry which is preliminary data.</text>
</comment>
<organism evidence="2 3">
    <name type="scientific">Amycolatopsis pigmentata</name>
    <dbReference type="NCBI Taxonomy" id="450801"/>
    <lineage>
        <taxon>Bacteria</taxon>
        <taxon>Bacillati</taxon>
        <taxon>Actinomycetota</taxon>
        <taxon>Actinomycetes</taxon>
        <taxon>Pseudonocardiales</taxon>
        <taxon>Pseudonocardiaceae</taxon>
        <taxon>Amycolatopsis</taxon>
    </lineage>
</organism>
<evidence type="ECO:0000259" key="1">
    <source>
        <dbReference type="Pfam" id="PF13649"/>
    </source>
</evidence>
<dbReference type="GO" id="GO:0008168">
    <property type="term" value="F:methyltransferase activity"/>
    <property type="evidence" value="ECO:0007669"/>
    <property type="project" value="UniProtKB-KW"/>
</dbReference>
<dbReference type="InterPro" id="IPR050508">
    <property type="entry name" value="Methyltransf_Superfamily"/>
</dbReference>
<dbReference type="GO" id="GO:0032259">
    <property type="term" value="P:methylation"/>
    <property type="evidence" value="ECO:0007669"/>
    <property type="project" value="UniProtKB-KW"/>
</dbReference>
<gene>
    <name evidence="2" type="ORF">ACFSXZ_09985</name>
</gene>
<protein>
    <submittedName>
        <fullName evidence="2">Class I SAM-dependent methyltransferase</fullName>
        <ecNumber evidence="2">2.1.1.-</ecNumber>
    </submittedName>
</protein>
<keyword evidence="2" id="KW-0808">Transferase</keyword>
<dbReference type="RefSeq" id="WP_378263638.1">
    <property type="nucleotide sequence ID" value="NZ_JBHUKR010000006.1"/>
</dbReference>
<evidence type="ECO:0000313" key="3">
    <source>
        <dbReference type="Proteomes" id="UP001597417"/>
    </source>
</evidence>
<dbReference type="CDD" id="cd02440">
    <property type="entry name" value="AdoMet_MTases"/>
    <property type="match status" value="1"/>
</dbReference>
<dbReference type="SUPFAM" id="SSF53335">
    <property type="entry name" value="S-adenosyl-L-methionine-dependent methyltransferases"/>
    <property type="match status" value="1"/>
</dbReference>
<dbReference type="Pfam" id="PF13649">
    <property type="entry name" value="Methyltransf_25"/>
    <property type="match status" value="1"/>
</dbReference>
<dbReference type="EC" id="2.1.1.-" evidence="2"/>
<keyword evidence="2" id="KW-0489">Methyltransferase</keyword>
<dbReference type="PANTHER" id="PTHR42912">
    <property type="entry name" value="METHYLTRANSFERASE"/>
    <property type="match status" value="1"/>
</dbReference>
<keyword evidence="3" id="KW-1185">Reference proteome</keyword>
<dbReference type="Proteomes" id="UP001597417">
    <property type="component" value="Unassembled WGS sequence"/>
</dbReference>
<feature type="domain" description="Methyltransferase" evidence="1">
    <location>
        <begin position="56"/>
        <end position="151"/>
    </location>
</feature>
<proteinExistence type="predicted"/>
<accession>A0ABW5FP87</accession>
<reference evidence="3" key="1">
    <citation type="journal article" date="2019" name="Int. J. Syst. Evol. Microbiol.">
        <title>The Global Catalogue of Microorganisms (GCM) 10K type strain sequencing project: providing services to taxonomists for standard genome sequencing and annotation.</title>
        <authorList>
            <consortium name="The Broad Institute Genomics Platform"/>
            <consortium name="The Broad Institute Genome Sequencing Center for Infectious Disease"/>
            <person name="Wu L."/>
            <person name="Ma J."/>
        </authorList>
    </citation>
    <scope>NUCLEOTIDE SEQUENCE [LARGE SCALE GENOMIC DNA]</scope>
    <source>
        <strain evidence="3">CGMCC 4.7645</strain>
    </source>
</reference>